<organism evidence="1 2">
    <name type="scientific">Pistacia atlantica</name>
    <dbReference type="NCBI Taxonomy" id="434234"/>
    <lineage>
        <taxon>Eukaryota</taxon>
        <taxon>Viridiplantae</taxon>
        <taxon>Streptophyta</taxon>
        <taxon>Embryophyta</taxon>
        <taxon>Tracheophyta</taxon>
        <taxon>Spermatophyta</taxon>
        <taxon>Magnoliopsida</taxon>
        <taxon>eudicotyledons</taxon>
        <taxon>Gunneridae</taxon>
        <taxon>Pentapetalae</taxon>
        <taxon>rosids</taxon>
        <taxon>malvids</taxon>
        <taxon>Sapindales</taxon>
        <taxon>Anacardiaceae</taxon>
        <taxon>Pistacia</taxon>
    </lineage>
</organism>
<protein>
    <submittedName>
        <fullName evidence="1">Uncharacterized protein</fullName>
    </submittedName>
</protein>
<reference evidence="2" key="1">
    <citation type="journal article" date="2023" name="G3 (Bethesda)">
        <title>Genome assembly and association tests identify interacting loci associated with vigor, precocity, and sex in interspecific pistachio rootstocks.</title>
        <authorList>
            <person name="Palmer W."/>
            <person name="Jacygrad E."/>
            <person name="Sagayaradj S."/>
            <person name="Cavanaugh K."/>
            <person name="Han R."/>
            <person name="Bertier L."/>
            <person name="Beede B."/>
            <person name="Kafkas S."/>
            <person name="Golino D."/>
            <person name="Preece J."/>
            <person name="Michelmore R."/>
        </authorList>
    </citation>
    <scope>NUCLEOTIDE SEQUENCE [LARGE SCALE GENOMIC DNA]</scope>
</reference>
<evidence type="ECO:0000313" key="2">
    <source>
        <dbReference type="Proteomes" id="UP001164250"/>
    </source>
</evidence>
<evidence type="ECO:0000313" key="1">
    <source>
        <dbReference type="EMBL" id="KAJ0092089.1"/>
    </source>
</evidence>
<proteinExistence type="predicted"/>
<dbReference type="Proteomes" id="UP001164250">
    <property type="component" value="Chromosome 7"/>
</dbReference>
<gene>
    <name evidence="1" type="ORF">Patl1_27030</name>
</gene>
<name>A0ACC1AZI2_9ROSI</name>
<keyword evidence="2" id="KW-1185">Reference proteome</keyword>
<dbReference type="EMBL" id="CM047903">
    <property type="protein sequence ID" value="KAJ0092089.1"/>
    <property type="molecule type" value="Genomic_DNA"/>
</dbReference>
<accession>A0ACC1AZI2</accession>
<sequence>MLDALLGVGKTLNAYSLLFEIRAKGGAIDWKSCFAIGTEVAFERKDRFSVVETAAVRELTGSLTRSEGLRFALVVMDLGCFRICELLRLWRGLMRL</sequence>
<comment type="caution">
    <text evidence="1">The sequence shown here is derived from an EMBL/GenBank/DDBJ whole genome shotgun (WGS) entry which is preliminary data.</text>
</comment>